<dbReference type="Pfam" id="PF12929">
    <property type="entry name" value="Mid1"/>
    <property type="match status" value="1"/>
</dbReference>
<keyword evidence="2" id="KW-1185">Reference proteome</keyword>
<dbReference type="GO" id="GO:0005262">
    <property type="term" value="F:calcium channel activity"/>
    <property type="evidence" value="ECO:0007669"/>
    <property type="project" value="InterPro"/>
</dbReference>
<sequence length="430" mass="45568">MAAVRGFFVTNNTAVSNPGPGSTESDVFEIIIGQSGIGNIMMSMTGGGVFAVDAGSSSQSFEVGVSDTGDPLHEVLKSLPLLGDTTANQALLFSPSFLAPSPAAEQAYPNYTLPLANLTFPDPPALPPNFTILIGPVSAFPEFDYSQNAFSDGTPVTLCSLSIRPNLTALSGSFGSVQSPSLVLRNADGWRYQWLVDGLQPLTNYTVFTFENEGRVSGPINVVTKSASFSCPLVHSLPYCPLVSYAVPLPAPSGPPGTETYDASSLPDSISDPLLSYLTNFTTSLLSFACGRDLYSPLVSCADCQAEYRTWLCAAQLPRCGDAAADPGLSTPSSRKLKRDAPVQTTFISPALIPHNASSVRNPNLPDFPGGNWTELLPCLEPRFNADVSYGVGYIDGDMHSSDWEKLGGMTKKAQDRWGNVWCNGPGLIG</sequence>
<protein>
    <recommendedName>
        <fullName evidence="3">Stretch-activated cation channel Mid1</fullName>
    </recommendedName>
</protein>
<dbReference type="AlphaFoldDB" id="A0A4S4L1V1"/>
<dbReference type="Proteomes" id="UP000308199">
    <property type="component" value="Unassembled WGS sequence"/>
</dbReference>
<proteinExistence type="predicted"/>
<comment type="caution">
    <text evidence="1">The sequence shown here is derived from an EMBL/GenBank/DDBJ whole genome shotgun (WGS) entry which is preliminary data.</text>
</comment>
<dbReference type="PANTHER" id="PTHR39142:SF1">
    <property type="entry name" value="AEL197CP"/>
    <property type="match status" value="1"/>
</dbReference>
<reference evidence="1 2" key="1">
    <citation type="submission" date="2019-02" db="EMBL/GenBank/DDBJ databases">
        <title>Genome sequencing of the rare red list fungi Phellinidium pouzarii.</title>
        <authorList>
            <person name="Buettner E."/>
            <person name="Kellner H."/>
        </authorList>
    </citation>
    <scope>NUCLEOTIDE SEQUENCE [LARGE SCALE GENOMIC DNA]</scope>
    <source>
        <strain evidence="1 2">DSM 108285</strain>
    </source>
</reference>
<name>A0A4S4L1V1_9AGAM</name>
<evidence type="ECO:0008006" key="3">
    <source>
        <dbReference type="Google" id="ProtNLM"/>
    </source>
</evidence>
<organism evidence="1 2">
    <name type="scientific">Phellinidium pouzarii</name>
    <dbReference type="NCBI Taxonomy" id="167371"/>
    <lineage>
        <taxon>Eukaryota</taxon>
        <taxon>Fungi</taxon>
        <taxon>Dikarya</taxon>
        <taxon>Basidiomycota</taxon>
        <taxon>Agaricomycotina</taxon>
        <taxon>Agaricomycetes</taxon>
        <taxon>Hymenochaetales</taxon>
        <taxon>Hymenochaetaceae</taxon>
        <taxon>Phellinidium</taxon>
    </lineage>
</organism>
<dbReference type="PANTHER" id="PTHR39142">
    <property type="entry name" value="MID1P"/>
    <property type="match status" value="1"/>
</dbReference>
<dbReference type="GO" id="GO:0098703">
    <property type="term" value="P:calcium ion import across plasma membrane"/>
    <property type="evidence" value="ECO:0007669"/>
    <property type="project" value="InterPro"/>
</dbReference>
<accession>A0A4S4L1V1</accession>
<gene>
    <name evidence="1" type="ORF">EW145_g6263</name>
</gene>
<evidence type="ECO:0000313" key="2">
    <source>
        <dbReference type="Proteomes" id="UP000308199"/>
    </source>
</evidence>
<dbReference type="InterPro" id="IPR024338">
    <property type="entry name" value="MID1/Yam8"/>
</dbReference>
<dbReference type="EMBL" id="SGPK01000455">
    <property type="protein sequence ID" value="THH03430.1"/>
    <property type="molecule type" value="Genomic_DNA"/>
</dbReference>
<evidence type="ECO:0000313" key="1">
    <source>
        <dbReference type="EMBL" id="THH03430.1"/>
    </source>
</evidence>
<dbReference type="OrthoDB" id="5405745at2759"/>